<gene>
    <name evidence="8" type="ORF">OU798_17195</name>
</gene>
<dbReference type="PIRSF" id="PIRSF000303">
    <property type="entry name" value="Glutathion_perox"/>
    <property type="match status" value="1"/>
</dbReference>
<sequence>MKKIASVFLFVLVVLGVSAQQKFYDFTVKDIEGNDFEFAKLKGKKVLVVNTASKCGLTPQYKQLQALYETYGGDDFVIIGFPANNFANQEPGTNEEIVEFCERNYGVSFPMMEKISVKGDDKHPLYQWLTQKEKNGKMDSEVRWNFQKYLIDKDGNLVDLVEPKVKPDDKRILSWIQN</sequence>
<evidence type="ECO:0000256" key="2">
    <source>
        <dbReference type="ARBA" id="ARBA00022559"/>
    </source>
</evidence>
<evidence type="ECO:0000313" key="8">
    <source>
        <dbReference type="EMBL" id="MCY1722092.1"/>
    </source>
</evidence>
<dbReference type="FunFam" id="3.40.30.10:FF:000010">
    <property type="entry name" value="Glutathione peroxidase"/>
    <property type="match status" value="1"/>
</dbReference>
<keyword evidence="3 5" id="KW-0560">Oxidoreductase</keyword>
<keyword evidence="6" id="KW-0732">Signal</keyword>
<dbReference type="InterPro" id="IPR036249">
    <property type="entry name" value="Thioredoxin-like_sf"/>
</dbReference>
<feature type="active site" evidence="4">
    <location>
        <position position="55"/>
    </location>
</feature>
<feature type="domain" description="Thioredoxin" evidence="7">
    <location>
        <begin position="17"/>
        <end position="178"/>
    </location>
</feature>
<dbReference type="PROSITE" id="PS00460">
    <property type="entry name" value="GLUTATHIONE_PEROXID_1"/>
    <property type="match status" value="1"/>
</dbReference>
<evidence type="ECO:0000259" key="7">
    <source>
        <dbReference type="PROSITE" id="PS51352"/>
    </source>
</evidence>
<dbReference type="RefSeq" id="WP_343334422.1">
    <property type="nucleotide sequence ID" value="NZ_JAPOHD010000031.1"/>
</dbReference>
<keyword evidence="9" id="KW-1185">Reference proteome</keyword>
<dbReference type="Pfam" id="PF00255">
    <property type="entry name" value="GSHPx"/>
    <property type="match status" value="1"/>
</dbReference>
<dbReference type="GO" id="GO:0004601">
    <property type="term" value="F:peroxidase activity"/>
    <property type="evidence" value="ECO:0007669"/>
    <property type="project" value="UniProtKB-KW"/>
</dbReference>
<evidence type="ECO:0000313" key="9">
    <source>
        <dbReference type="Proteomes" id="UP001145087"/>
    </source>
</evidence>
<proteinExistence type="inferred from homology"/>
<dbReference type="PROSITE" id="PS51352">
    <property type="entry name" value="THIOREDOXIN_2"/>
    <property type="match status" value="1"/>
</dbReference>
<feature type="chain" id="PRO_5040844457" description="Glutathione peroxidase" evidence="6">
    <location>
        <begin position="20"/>
        <end position="178"/>
    </location>
</feature>
<dbReference type="AlphaFoldDB" id="A0A9X3F938"/>
<comment type="caution">
    <text evidence="8">The sequence shown here is derived from an EMBL/GenBank/DDBJ whole genome shotgun (WGS) entry which is preliminary data.</text>
</comment>
<dbReference type="PANTHER" id="PTHR11592:SF78">
    <property type="entry name" value="GLUTATHIONE PEROXIDASE"/>
    <property type="match status" value="1"/>
</dbReference>
<comment type="similarity">
    <text evidence="1 5">Belongs to the glutathione peroxidase family.</text>
</comment>
<dbReference type="InterPro" id="IPR013766">
    <property type="entry name" value="Thioredoxin_domain"/>
</dbReference>
<organism evidence="8 9">
    <name type="scientific">Draconibacterium aestuarii</name>
    <dbReference type="NCBI Taxonomy" id="2998507"/>
    <lineage>
        <taxon>Bacteria</taxon>
        <taxon>Pseudomonadati</taxon>
        <taxon>Bacteroidota</taxon>
        <taxon>Bacteroidia</taxon>
        <taxon>Marinilabiliales</taxon>
        <taxon>Prolixibacteraceae</taxon>
        <taxon>Draconibacterium</taxon>
    </lineage>
</organism>
<dbReference type="PANTHER" id="PTHR11592">
    <property type="entry name" value="GLUTATHIONE PEROXIDASE"/>
    <property type="match status" value="1"/>
</dbReference>
<dbReference type="PROSITE" id="PS51355">
    <property type="entry name" value="GLUTATHIONE_PEROXID_3"/>
    <property type="match status" value="1"/>
</dbReference>
<evidence type="ECO:0000256" key="4">
    <source>
        <dbReference type="PIRSR" id="PIRSR000303-1"/>
    </source>
</evidence>
<dbReference type="SUPFAM" id="SSF52833">
    <property type="entry name" value="Thioredoxin-like"/>
    <property type="match status" value="1"/>
</dbReference>
<dbReference type="EMBL" id="JAPOHD010000031">
    <property type="protein sequence ID" value="MCY1722092.1"/>
    <property type="molecule type" value="Genomic_DNA"/>
</dbReference>
<evidence type="ECO:0000256" key="5">
    <source>
        <dbReference type="RuleBase" id="RU000499"/>
    </source>
</evidence>
<reference evidence="8" key="1">
    <citation type="submission" date="2022-11" db="EMBL/GenBank/DDBJ databases">
        <title>Marilongibacter aestuarii gen. nov., sp. nov., isolated from tidal flat sediment.</title>
        <authorList>
            <person name="Jiayan W."/>
        </authorList>
    </citation>
    <scope>NUCLEOTIDE SEQUENCE</scope>
    <source>
        <strain evidence="8">Z1-6</strain>
    </source>
</reference>
<dbReference type="InterPro" id="IPR029759">
    <property type="entry name" value="GPX_AS"/>
</dbReference>
<dbReference type="InterPro" id="IPR000889">
    <property type="entry name" value="Glutathione_peroxidase"/>
</dbReference>
<dbReference type="Proteomes" id="UP001145087">
    <property type="component" value="Unassembled WGS sequence"/>
</dbReference>
<accession>A0A9X3F938</accession>
<keyword evidence="2 5" id="KW-0575">Peroxidase</keyword>
<evidence type="ECO:0000256" key="3">
    <source>
        <dbReference type="ARBA" id="ARBA00023002"/>
    </source>
</evidence>
<dbReference type="PRINTS" id="PR01011">
    <property type="entry name" value="GLUTPROXDASE"/>
</dbReference>
<dbReference type="GO" id="GO:0034599">
    <property type="term" value="P:cellular response to oxidative stress"/>
    <property type="evidence" value="ECO:0007669"/>
    <property type="project" value="TreeGrafter"/>
</dbReference>
<name>A0A9X3F938_9BACT</name>
<dbReference type="CDD" id="cd00340">
    <property type="entry name" value="GSH_Peroxidase"/>
    <property type="match status" value="1"/>
</dbReference>
<dbReference type="Gene3D" id="3.40.30.10">
    <property type="entry name" value="Glutaredoxin"/>
    <property type="match status" value="1"/>
</dbReference>
<feature type="signal peptide" evidence="6">
    <location>
        <begin position="1"/>
        <end position="19"/>
    </location>
</feature>
<evidence type="ECO:0000256" key="1">
    <source>
        <dbReference type="ARBA" id="ARBA00006926"/>
    </source>
</evidence>
<protein>
    <recommendedName>
        <fullName evidence="5">Glutathione peroxidase</fullName>
    </recommendedName>
</protein>
<evidence type="ECO:0000256" key="6">
    <source>
        <dbReference type="SAM" id="SignalP"/>
    </source>
</evidence>